<dbReference type="FunFam" id="3.60.70.12:FF:000001">
    <property type="entry name" value="Arginine biosynthesis bifunctional protein ArgJ, chloroplastic"/>
    <property type="match status" value="1"/>
</dbReference>
<keyword evidence="5 10" id="KW-0808">Transferase</keyword>
<dbReference type="FunFam" id="3.10.20.340:FF:000001">
    <property type="entry name" value="Arginine biosynthesis bifunctional protein ArgJ, chloroplastic"/>
    <property type="match status" value="1"/>
</dbReference>
<feature type="active site" description="Nucleophile" evidence="10">
    <location>
        <position position="192"/>
    </location>
</feature>
<dbReference type="Proteomes" id="UP000183997">
    <property type="component" value="Unassembled WGS sequence"/>
</dbReference>
<feature type="binding site" evidence="10">
    <location>
        <position position="192"/>
    </location>
    <ligand>
        <name>substrate</name>
    </ligand>
</feature>
<gene>
    <name evidence="10" type="primary">argJ</name>
    <name evidence="11" type="ORF">SAMN02745123_01060</name>
</gene>
<feature type="binding site" evidence="10">
    <location>
        <position position="278"/>
    </location>
    <ligand>
        <name>substrate</name>
    </ligand>
</feature>
<dbReference type="PANTHER" id="PTHR23100">
    <property type="entry name" value="ARGININE BIOSYNTHESIS BIFUNCTIONAL PROTEIN ARGJ"/>
    <property type="match status" value="1"/>
</dbReference>
<dbReference type="GO" id="GO:0006526">
    <property type="term" value="P:L-arginine biosynthetic process"/>
    <property type="evidence" value="ECO:0007669"/>
    <property type="project" value="UniProtKB-UniRule"/>
</dbReference>
<evidence type="ECO:0000256" key="6">
    <source>
        <dbReference type="ARBA" id="ARBA00022813"/>
    </source>
</evidence>
<dbReference type="GO" id="GO:0006592">
    <property type="term" value="P:ornithine biosynthetic process"/>
    <property type="evidence" value="ECO:0007669"/>
    <property type="project" value="TreeGrafter"/>
</dbReference>
<dbReference type="OrthoDB" id="9804242at2"/>
<dbReference type="SUPFAM" id="SSF56266">
    <property type="entry name" value="DmpA/ArgJ-like"/>
    <property type="match status" value="1"/>
</dbReference>
<dbReference type="GO" id="GO:0005737">
    <property type="term" value="C:cytoplasm"/>
    <property type="evidence" value="ECO:0007669"/>
    <property type="project" value="UniProtKB-SubCell"/>
</dbReference>
<protein>
    <recommendedName>
        <fullName evidence="10">Arginine biosynthesis bifunctional protein ArgJ</fullName>
    </recommendedName>
    <domain>
        <recommendedName>
            <fullName evidence="10">Glutamate N-acetyltransferase</fullName>
            <ecNumber evidence="10">2.3.1.35</ecNumber>
        </recommendedName>
        <alternativeName>
            <fullName evidence="10">Ornithine acetyltransferase</fullName>
            <shortName evidence="10">OATase</shortName>
        </alternativeName>
        <alternativeName>
            <fullName evidence="10">Ornithine transacetylase</fullName>
        </alternativeName>
    </domain>
    <domain>
        <recommendedName>
            <fullName evidence="10">Amino-acid acetyltransferase</fullName>
            <ecNumber evidence="10">2.3.1.1</ecNumber>
        </recommendedName>
        <alternativeName>
            <fullName evidence="10">N-acetylglutamate synthase</fullName>
            <shortName evidence="10">AGSase</shortName>
        </alternativeName>
    </domain>
    <component>
        <recommendedName>
            <fullName evidence="10">Arginine biosynthesis bifunctional protein ArgJ alpha chain</fullName>
        </recommendedName>
    </component>
    <component>
        <recommendedName>
            <fullName evidence="10">Arginine biosynthesis bifunctional protein ArgJ beta chain</fullName>
        </recommendedName>
    </component>
</protein>
<dbReference type="RefSeq" id="WP_072911496.1">
    <property type="nucleotide sequence ID" value="NZ_FRAR01000008.1"/>
</dbReference>
<evidence type="ECO:0000313" key="12">
    <source>
        <dbReference type="Proteomes" id="UP000183997"/>
    </source>
</evidence>
<dbReference type="InterPro" id="IPR042195">
    <property type="entry name" value="ArgJ_beta_C"/>
</dbReference>
<dbReference type="Pfam" id="PF01960">
    <property type="entry name" value="ArgJ"/>
    <property type="match status" value="1"/>
</dbReference>
<keyword evidence="10" id="KW-0963">Cytoplasm</keyword>
<dbReference type="HAMAP" id="MF_01106">
    <property type="entry name" value="ArgJ"/>
    <property type="match status" value="1"/>
</dbReference>
<dbReference type="EMBL" id="FRAR01000008">
    <property type="protein sequence ID" value="SHK19762.1"/>
    <property type="molecule type" value="Genomic_DNA"/>
</dbReference>
<comment type="pathway">
    <text evidence="10">Amino-acid biosynthesis; L-arginine biosynthesis; N(2)-acetyl-L-ornithine from L-glutamate: step 1/4.</text>
</comment>
<evidence type="ECO:0000256" key="5">
    <source>
        <dbReference type="ARBA" id="ARBA00022679"/>
    </source>
</evidence>
<dbReference type="InterPro" id="IPR016117">
    <property type="entry name" value="ArgJ-like_dom_sf"/>
</dbReference>
<comment type="pathway">
    <text evidence="10">Amino-acid biosynthesis; L-arginine biosynthesis; L-ornithine and N-acetyl-L-glutamate from L-glutamate and N(2)-acetyl-L-ornithine (cyclic): step 1/1.</text>
</comment>
<name>A0A1M6QHP1_9FIRM</name>
<evidence type="ECO:0000256" key="8">
    <source>
        <dbReference type="ARBA" id="ARBA00023315"/>
    </source>
</evidence>
<feature type="site" description="Cleavage; by autolysis" evidence="10">
    <location>
        <begin position="191"/>
        <end position="192"/>
    </location>
</feature>
<dbReference type="Gene3D" id="3.60.70.12">
    <property type="entry name" value="L-amino peptidase D-ALA esterase/amidase"/>
    <property type="match status" value="1"/>
</dbReference>
<feature type="chain" id="PRO_5023441145" description="Arginine biosynthesis bifunctional protein ArgJ beta chain" evidence="10">
    <location>
        <begin position="192"/>
        <end position="405"/>
    </location>
</feature>
<dbReference type="NCBIfam" id="NF003802">
    <property type="entry name" value="PRK05388.1"/>
    <property type="match status" value="1"/>
</dbReference>
<feature type="chain" id="PRO_5023441146" description="Arginine biosynthesis bifunctional protein ArgJ alpha chain" evidence="10">
    <location>
        <begin position="1"/>
        <end position="191"/>
    </location>
</feature>
<reference evidence="12" key="1">
    <citation type="submission" date="2016-11" db="EMBL/GenBank/DDBJ databases">
        <authorList>
            <person name="Varghese N."/>
            <person name="Submissions S."/>
        </authorList>
    </citation>
    <scope>NUCLEOTIDE SEQUENCE [LARGE SCALE GENOMIC DNA]</scope>
    <source>
        <strain evidence="12">DSM 10349</strain>
    </source>
</reference>
<dbReference type="GO" id="GO:0004042">
    <property type="term" value="F:L-glutamate N-acetyltransferase activity"/>
    <property type="evidence" value="ECO:0007669"/>
    <property type="project" value="UniProtKB-UniRule"/>
</dbReference>
<dbReference type="EC" id="2.3.1.1" evidence="10"/>
<organism evidence="11 12">
    <name type="scientific">Desulforamulus aeronauticus DSM 10349</name>
    <dbReference type="NCBI Taxonomy" id="1121421"/>
    <lineage>
        <taxon>Bacteria</taxon>
        <taxon>Bacillati</taxon>
        <taxon>Bacillota</taxon>
        <taxon>Clostridia</taxon>
        <taxon>Eubacteriales</taxon>
        <taxon>Peptococcaceae</taxon>
        <taxon>Desulforamulus</taxon>
    </lineage>
</organism>
<evidence type="ECO:0000256" key="3">
    <source>
        <dbReference type="ARBA" id="ARBA00022571"/>
    </source>
</evidence>
<evidence type="ECO:0000256" key="7">
    <source>
        <dbReference type="ARBA" id="ARBA00023268"/>
    </source>
</evidence>
<keyword evidence="7 10" id="KW-0511">Multifunctional enzyme</keyword>
<comment type="function">
    <text evidence="10">Catalyzes two activities which are involved in the cyclic version of arginine biosynthesis: the synthesis of N-acetylglutamate from glutamate and acetyl-CoA as the acetyl donor, and of ornithine by transacetylation between N(2)-acetylornithine and glutamate.</text>
</comment>
<dbReference type="UniPathway" id="UPA00068">
    <property type="reaction ID" value="UER00106"/>
</dbReference>
<keyword evidence="3 10" id="KW-0055">Arginine biosynthesis</keyword>
<evidence type="ECO:0000256" key="10">
    <source>
        <dbReference type="HAMAP-Rule" id="MF_01106"/>
    </source>
</evidence>
<dbReference type="GO" id="GO:0004358">
    <property type="term" value="F:L-glutamate N-acetyltransferase activity, acting on acetyl-L-ornithine as donor"/>
    <property type="evidence" value="ECO:0007669"/>
    <property type="project" value="UniProtKB-UniRule"/>
</dbReference>
<dbReference type="NCBIfam" id="TIGR00120">
    <property type="entry name" value="ArgJ"/>
    <property type="match status" value="1"/>
</dbReference>
<accession>A0A1M6QHP1</accession>
<dbReference type="EC" id="2.3.1.35" evidence="10"/>
<evidence type="ECO:0000313" key="11">
    <source>
        <dbReference type="EMBL" id="SHK19762.1"/>
    </source>
</evidence>
<comment type="subunit">
    <text evidence="2 10">Heterotetramer of two alpha and two beta chains.</text>
</comment>
<keyword evidence="8 10" id="KW-0012">Acyltransferase</keyword>
<evidence type="ECO:0000256" key="1">
    <source>
        <dbReference type="ARBA" id="ARBA00006774"/>
    </source>
</evidence>
<dbReference type="PANTHER" id="PTHR23100:SF0">
    <property type="entry name" value="ARGININE BIOSYNTHESIS BIFUNCTIONAL PROTEIN ARGJ, MITOCHONDRIAL"/>
    <property type="match status" value="1"/>
</dbReference>
<keyword evidence="4 10" id="KW-0028">Amino-acid biosynthesis</keyword>
<feature type="binding site" evidence="10">
    <location>
        <position position="405"/>
    </location>
    <ligand>
        <name>substrate</name>
    </ligand>
</feature>
<dbReference type="Gene3D" id="3.10.20.340">
    <property type="entry name" value="ArgJ beta chain, C-terminal domain"/>
    <property type="match status" value="1"/>
</dbReference>
<evidence type="ECO:0000256" key="4">
    <source>
        <dbReference type="ARBA" id="ARBA00022605"/>
    </source>
</evidence>
<dbReference type="STRING" id="1121421.SAMN02745123_01060"/>
<keyword evidence="6 10" id="KW-0068">Autocatalytic cleavage</keyword>
<comment type="subcellular location">
    <subcellularLocation>
        <location evidence="10">Cytoplasm</location>
    </subcellularLocation>
</comment>
<dbReference type="CDD" id="cd02152">
    <property type="entry name" value="OAT"/>
    <property type="match status" value="1"/>
</dbReference>
<feature type="site" description="Involved in the stabilization of negative charge on the oxyanion by the formation of the oxyanion hole" evidence="10">
    <location>
        <position position="118"/>
    </location>
</feature>
<comment type="similarity">
    <text evidence="1 10">Belongs to the ArgJ family.</text>
</comment>
<feature type="binding site" evidence="10">
    <location>
        <position position="181"/>
    </location>
    <ligand>
        <name>substrate</name>
    </ligand>
</feature>
<comment type="catalytic activity">
    <reaction evidence="10">
        <text>L-glutamate + acetyl-CoA = N-acetyl-L-glutamate + CoA + H(+)</text>
        <dbReference type="Rhea" id="RHEA:24292"/>
        <dbReference type="ChEBI" id="CHEBI:15378"/>
        <dbReference type="ChEBI" id="CHEBI:29985"/>
        <dbReference type="ChEBI" id="CHEBI:44337"/>
        <dbReference type="ChEBI" id="CHEBI:57287"/>
        <dbReference type="ChEBI" id="CHEBI:57288"/>
        <dbReference type="EC" id="2.3.1.1"/>
    </reaction>
</comment>
<comment type="catalytic activity">
    <reaction evidence="9 10">
        <text>N(2)-acetyl-L-ornithine + L-glutamate = N-acetyl-L-glutamate + L-ornithine</text>
        <dbReference type="Rhea" id="RHEA:15349"/>
        <dbReference type="ChEBI" id="CHEBI:29985"/>
        <dbReference type="ChEBI" id="CHEBI:44337"/>
        <dbReference type="ChEBI" id="CHEBI:46911"/>
        <dbReference type="ChEBI" id="CHEBI:57805"/>
        <dbReference type="EC" id="2.3.1.35"/>
    </reaction>
</comment>
<proteinExistence type="inferred from homology"/>
<evidence type="ECO:0000256" key="2">
    <source>
        <dbReference type="ARBA" id="ARBA00011475"/>
    </source>
</evidence>
<feature type="binding site" evidence="10">
    <location>
        <position position="400"/>
    </location>
    <ligand>
        <name>substrate</name>
    </ligand>
</feature>
<sequence>MTENILQVIPGGVTAPKGFMASGVAAGLKKNNKVDLALLLSETPAAAAGVYTTNLVQAAPLVLTRQRVAEGLARAVIINAGNANACTGSRGLQDAIASSRAVATALAIPEEQVLVASTGVIGVPLPVEKIVDAVPRAVEALAKENHMAASQAIMTTDLVPKEVAVQVQLGETLVTLGGMAKGSGMIHPNMATMLAFITTDAVISHGVLQQALKQAVDSSFNMITVDGDTSTNDMLLALANGQAGNPEILPETEAYQLFYQGLLEVCSALAKMIARDGEGATRLIEVTVNGALTLQDGQKAARSVAGSNLFKAAVFGKDANWGRILCAVGYSGATFDPSTVDIFIGEVQVAQDGAALEFDEEKAAVMLSQDPVTVLVDLKSGASSATAWGCDLTYDYVRINGSYRT</sequence>
<keyword evidence="12" id="KW-1185">Reference proteome</keyword>
<feature type="binding site" evidence="10">
    <location>
        <position position="155"/>
    </location>
    <ligand>
        <name>substrate</name>
    </ligand>
</feature>
<dbReference type="InterPro" id="IPR002813">
    <property type="entry name" value="Arg_biosynth_ArgJ"/>
</dbReference>
<evidence type="ECO:0000256" key="9">
    <source>
        <dbReference type="ARBA" id="ARBA00049439"/>
    </source>
</evidence>
<feature type="site" description="Involved in the stabilization of negative charge on the oxyanion by the formation of the oxyanion hole" evidence="10">
    <location>
        <position position="119"/>
    </location>
</feature>
<dbReference type="AlphaFoldDB" id="A0A1M6QHP1"/>